<reference evidence="2 3" key="1">
    <citation type="submission" date="2018-11" db="EMBL/GenBank/DDBJ databases">
        <title>Chryseotalea sanarue gen. nov., sp., nov., a member of the family Cytophagaceae, isolated from a brackish lake in Hamamatsu Japan.</title>
        <authorList>
            <person name="Maejima Y."/>
            <person name="Iino T."/>
            <person name="Muraguchi Y."/>
            <person name="Fukuda K."/>
            <person name="Ohkuma M."/>
            <person name="Moriuchi R."/>
            <person name="Dohra H."/>
            <person name="Kimbara K."/>
            <person name="Shintani M."/>
        </authorList>
    </citation>
    <scope>NUCLEOTIDE SEQUENCE [LARGE SCALE GENOMIC DNA]</scope>
    <source>
        <strain evidence="2 3">Ys</strain>
    </source>
</reference>
<dbReference type="Proteomes" id="UP000288227">
    <property type="component" value="Unassembled WGS sequence"/>
</dbReference>
<accession>A0A401U625</accession>
<dbReference type="InterPro" id="IPR001279">
    <property type="entry name" value="Metallo-B-lactamas"/>
</dbReference>
<dbReference type="InterPro" id="IPR052533">
    <property type="entry name" value="WalJ/YycJ-like"/>
</dbReference>
<protein>
    <submittedName>
        <fullName evidence="2">MBL fold metallo-hydrolase</fullName>
    </submittedName>
</protein>
<evidence type="ECO:0000313" key="2">
    <source>
        <dbReference type="EMBL" id="GCC50246.1"/>
    </source>
</evidence>
<dbReference type="SUPFAM" id="SSF56281">
    <property type="entry name" value="Metallo-hydrolase/oxidoreductase"/>
    <property type="match status" value="1"/>
</dbReference>
<dbReference type="RefSeq" id="WP_127120894.1">
    <property type="nucleotide sequence ID" value="NZ_BHXQ01000001.1"/>
</dbReference>
<dbReference type="OrthoDB" id="9781189at2"/>
<dbReference type="PANTHER" id="PTHR47619:SF1">
    <property type="entry name" value="EXODEOXYRIBONUCLEASE WALJ"/>
    <property type="match status" value="1"/>
</dbReference>
<dbReference type="EMBL" id="BHXQ01000001">
    <property type="protein sequence ID" value="GCC50246.1"/>
    <property type="molecule type" value="Genomic_DNA"/>
</dbReference>
<proteinExistence type="predicted"/>
<dbReference type="Gene3D" id="3.60.15.10">
    <property type="entry name" value="Ribonuclease Z/Hydroxyacylglutathione hydrolase-like"/>
    <property type="match status" value="1"/>
</dbReference>
<dbReference type="GO" id="GO:0016787">
    <property type="term" value="F:hydrolase activity"/>
    <property type="evidence" value="ECO:0007669"/>
    <property type="project" value="UniProtKB-KW"/>
</dbReference>
<evidence type="ECO:0000313" key="3">
    <source>
        <dbReference type="Proteomes" id="UP000288227"/>
    </source>
</evidence>
<dbReference type="AlphaFoldDB" id="A0A401U625"/>
<comment type="caution">
    <text evidence="2">The sequence shown here is derived from an EMBL/GenBank/DDBJ whole genome shotgun (WGS) entry which is preliminary data.</text>
</comment>
<dbReference type="Pfam" id="PF00753">
    <property type="entry name" value="Lactamase_B"/>
    <property type="match status" value="1"/>
</dbReference>
<keyword evidence="3" id="KW-1185">Reference proteome</keyword>
<dbReference type="SMART" id="SM00849">
    <property type="entry name" value="Lactamase_B"/>
    <property type="match status" value="1"/>
</dbReference>
<organism evidence="2 3">
    <name type="scientific">Chryseotalea sanaruensis</name>
    <dbReference type="NCBI Taxonomy" id="2482724"/>
    <lineage>
        <taxon>Bacteria</taxon>
        <taxon>Pseudomonadati</taxon>
        <taxon>Bacteroidota</taxon>
        <taxon>Cytophagia</taxon>
        <taxon>Cytophagales</taxon>
        <taxon>Chryseotaleaceae</taxon>
        <taxon>Chryseotalea</taxon>
    </lineage>
</organism>
<keyword evidence="2" id="KW-0378">Hydrolase</keyword>
<name>A0A401U625_9BACT</name>
<gene>
    <name evidence="2" type="ORF">SanaruYs_04610</name>
</gene>
<evidence type="ECO:0000259" key="1">
    <source>
        <dbReference type="SMART" id="SM00849"/>
    </source>
</evidence>
<feature type="domain" description="Metallo-beta-lactamase" evidence="1">
    <location>
        <begin position="13"/>
        <end position="203"/>
    </location>
</feature>
<dbReference type="InterPro" id="IPR036866">
    <property type="entry name" value="RibonucZ/Hydroxyglut_hydro"/>
</dbReference>
<dbReference type="PANTHER" id="PTHR47619">
    <property type="entry name" value="METALLO-HYDROLASE YYCJ-RELATED"/>
    <property type="match status" value="1"/>
</dbReference>
<sequence length="276" mass="30773">MALYTASLNSGSNGNCYYVGNAHEAVLIDVGISCREVEKRMKRLNLNPNQVKAIFVSHEHGDHIHGVPAFASKFDIPVYITPATHRAANLSLSKVQVHEFVKNQTIKVGDLQVVPFPKKHDAVDPHSFVVHHNGIRVGVITDIGRACNHVIEHFKMCHAVFLESNYDTEMLDKGGYPLSLKNRIRNGFGHISNHEAATLLMQHRPDFLSHVFLSHLSRNNNSPERALAAFQNFEHKSQVLVAPRDRETPLFLIDGSMSANAKPTIVVPEGLQLNLF</sequence>